<accession>A0A178LLE7</accession>
<dbReference type="RefSeq" id="WP_064306917.1">
    <property type="nucleotide sequence ID" value="NZ_LWCR01000003.1"/>
</dbReference>
<protein>
    <submittedName>
        <fullName evidence="1">Uncharacterized protein</fullName>
    </submittedName>
</protein>
<organism evidence="1 2">
    <name type="scientific">Pseudomonas oryzihabitans</name>
    <dbReference type="NCBI Taxonomy" id="47885"/>
    <lineage>
        <taxon>Bacteria</taxon>
        <taxon>Pseudomonadati</taxon>
        <taxon>Pseudomonadota</taxon>
        <taxon>Gammaproteobacteria</taxon>
        <taxon>Pseudomonadales</taxon>
        <taxon>Pseudomonadaceae</taxon>
        <taxon>Pseudomonas</taxon>
    </lineage>
</organism>
<comment type="caution">
    <text evidence="1">The sequence shown here is derived from an EMBL/GenBank/DDBJ whole genome shotgun (WGS) entry which is preliminary data.</text>
</comment>
<name>A0A178LLE7_9PSED</name>
<dbReference type="OrthoDB" id="6625168at2"/>
<gene>
    <name evidence="1" type="ORF">A4V15_11630</name>
</gene>
<evidence type="ECO:0000313" key="2">
    <source>
        <dbReference type="Proteomes" id="UP000078356"/>
    </source>
</evidence>
<reference evidence="1 2" key="1">
    <citation type="submission" date="2016-04" db="EMBL/GenBank/DDBJ databases">
        <title>Draft Genome Sequences of Staphylococcus capitis Strain H36, S. capitis Strain H65, S. cohnii Strain H62, S. hominis Strain H69, Mycobacterium iranicum Strain H39, Plantibacter sp. Strain H53, Pseudomonas oryzihabitans Strain H72, and Microbacterium sp. Strain H83, isolated from residential settings.</title>
        <authorList>
            <person name="Lymperopoulou D."/>
            <person name="Adams R.I."/>
            <person name="Lindow S."/>
            <person name="Coil D.A."/>
            <person name="Jospin G."/>
            <person name="Eisen J.A."/>
        </authorList>
    </citation>
    <scope>NUCLEOTIDE SEQUENCE [LARGE SCALE GENOMIC DNA]</scope>
    <source>
        <strain evidence="1 2">H72</strain>
    </source>
</reference>
<dbReference type="AlphaFoldDB" id="A0A178LLE7"/>
<dbReference type="EMBL" id="LWCR01000003">
    <property type="protein sequence ID" value="OAN31704.1"/>
    <property type="molecule type" value="Genomic_DNA"/>
</dbReference>
<proteinExistence type="predicted"/>
<sequence length="129" mass="14151">MTSSVHRQSAGGRAAAPSRIVISAGTVTGFQDEVSFAGLQLESFERKRVSHVVPAGALKRLFFGAIRSVAGESTKLAAWTRTWRCAWLVLVDEKRYGPFIERHEAIAFEKHLIWAQGKHLPQIDHGAGA</sequence>
<dbReference type="Proteomes" id="UP000078356">
    <property type="component" value="Unassembled WGS sequence"/>
</dbReference>
<evidence type="ECO:0000313" key="1">
    <source>
        <dbReference type="EMBL" id="OAN31704.1"/>
    </source>
</evidence>